<evidence type="ECO:0000313" key="2">
    <source>
        <dbReference type="EnsemblMetazoa" id="GPAI042978-PA"/>
    </source>
</evidence>
<proteinExistence type="predicted"/>
<protein>
    <submittedName>
        <fullName evidence="2">Uncharacterized protein</fullName>
    </submittedName>
</protein>
<feature type="transmembrane region" description="Helical" evidence="1">
    <location>
        <begin position="98"/>
        <end position="121"/>
    </location>
</feature>
<dbReference type="AlphaFoldDB" id="A0A1B0AEA0"/>
<name>A0A1B0AEA0_GLOPL</name>
<organism evidence="2 3">
    <name type="scientific">Glossina pallidipes</name>
    <name type="common">Tsetse fly</name>
    <dbReference type="NCBI Taxonomy" id="7398"/>
    <lineage>
        <taxon>Eukaryota</taxon>
        <taxon>Metazoa</taxon>
        <taxon>Ecdysozoa</taxon>
        <taxon>Arthropoda</taxon>
        <taxon>Hexapoda</taxon>
        <taxon>Insecta</taxon>
        <taxon>Pterygota</taxon>
        <taxon>Neoptera</taxon>
        <taxon>Endopterygota</taxon>
        <taxon>Diptera</taxon>
        <taxon>Brachycera</taxon>
        <taxon>Muscomorpha</taxon>
        <taxon>Hippoboscoidea</taxon>
        <taxon>Glossinidae</taxon>
        <taxon>Glossina</taxon>
    </lineage>
</organism>
<reference evidence="3" key="1">
    <citation type="submission" date="2014-03" db="EMBL/GenBank/DDBJ databases">
        <authorList>
            <person name="Aksoy S."/>
            <person name="Warren W."/>
            <person name="Wilson R.K."/>
        </authorList>
    </citation>
    <scope>NUCLEOTIDE SEQUENCE [LARGE SCALE GENOMIC DNA]</scope>
    <source>
        <strain evidence="3">IAEA</strain>
    </source>
</reference>
<keyword evidence="3" id="KW-1185">Reference proteome</keyword>
<evidence type="ECO:0000256" key="1">
    <source>
        <dbReference type="SAM" id="Phobius"/>
    </source>
</evidence>
<keyword evidence="1" id="KW-0472">Membrane</keyword>
<sequence>MSDDQILMDDEDMSKTNSCLYIRARCLTGFTICSGVNWHKSKLVEKAAFPCPTLLSLFAIRCFLSLSSTTLRTLSTNFNVCKVSNATLTLASQLILFWLQYFSSVLCGVVSSVLVNVWMLLNRFLVDEHRQNF</sequence>
<dbReference type="EnsemblMetazoa" id="GPAI042978-RA">
    <property type="protein sequence ID" value="GPAI042978-PA"/>
    <property type="gene ID" value="GPAI042978"/>
</dbReference>
<dbReference type="VEuPathDB" id="VectorBase:GPAI042978"/>
<keyword evidence="1" id="KW-0812">Transmembrane</keyword>
<keyword evidence="1" id="KW-1133">Transmembrane helix</keyword>
<evidence type="ECO:0000313" key="3">
    <source>
        <dbReference type="Proteomes" id="UP000092445"/>
    </source>
</evidence>
<dbReference type="Proteomes" id="UP000092445">
    <property type="component" value="Unassembled WGS sequence"/>
</dbReference>
<reference evidence="2" key="2">
    <citation type="submission" date="2020-05" db="UniProtKB">
        <authorList>
            <consortium name="EnsemblMetazoa"/>
        </authorList>
    </citation>
    <scope>IDENTIFICATION</scope>
    <source>
        <strain evidence="2">IAEA</strain>
    </source>
</reference>
<accession>A0A1B0AEA0</accession>